<feature type="domain" description="HMA" evidence="2">
    <location>
        <begin position="4"/>
        <end position="70"/>
    </location>
</feature>
<dbReference type="RefSeq" id="WP_012035578.1">
    <property type="nucleotide sequence ID" value="NC_009464.1"/>
</dbReference>
<dbReference type="Proteomes" id="UP000000663">
    <property type="component" value="Chromosome"/>
</dbReference>
<gene>
    <name evidence="3" type="ORF">RCIX1788</name>
</gene>
<dbReference type="KEGG" id="rci:RCIX1788"/>
<evidence type="ECO:0000259" key="2">
    <source>
        <dbReference type="PROSITE" id="PS50846"/>
    </source>
</evidence>
<dbReference type="Pfam" id="PF00403">
    <property type="entry name" value="HMA"/>
    <property type="match status" value="1"/>
</dbReference>
<dbReference type="eggNOG" id="arCOG02764">
    <property type="taxonomic scope" value="Archaea"/>
</dbReference>
<dbReference type="Gene3D" id="3.30.70.100">
    <property type="match status" value="1"/>
</dbReference>
<sequence length="74" mass="8277">MEEKKVIMQLENLSCPDCAMKIAMVLRNSKGVSNAEVLYTSSKVKVVYDPEVTKVENIVKLIESIGYGVKDIKQ</sequence>
<dbReference type="InterPro" id="IPR017969">
    <property type="entry name" value="Heavy-metal-associated_CS"/>
</dbReference>
<dbReference type="EMBL" id="AM114193">
    <property type="protein sequence ID" value="CAJ36989.1"/>
    <property type="molecule type" value="Genomic_DNA"/>
</dbReference>
<name>Q0W3Q4_METAR</name>
<dbReference type="AlphaFoldDB" id="Q0W3Q4"/>
<keyword evidence="4" id="KW-1185">Reference proteome</keyword>
<reference evidence="3 4" key="1">
    <citation type="journal article" date="2006" name="Science">
        <title>Genome of rice cluster I archaea -- the key methane producers in the rice rhizosphere.</title>
        <authorList>
            <person name="Erkel C."/>
            <person name="Kube M."/>
            <person name="Reinhardt R."/>
            <person name="Liesack W."/>
        </authorList>
    </citation>
    <scope>NUCLEOTIDE SEQUENCE [LARGE SCALE GENOMIC DNA]</scope>
    <source>
        <strain evidence="4">DSM 22066 / NBRC 105507 / MRE50</strain>
    </source>
</reference>
<dbReference type="PROSITE" id="PS50846">
    <property type="entry name" value="HMA_2"/>
    <property type="match status" value="1"/>
</dbReference>
<dbReference type="CDD" id="cd00371">
    <property type="entry name" value="HMA"/>
    <property type="match status" value="1"/>
</dbReference>
<evidence type="ECO:0000313" key="4">
    <source>
        <dbReference type="Proteomes" id="UP000000663"/>
    </source>
</evidence>
<protein>
    <recommendedName>
        <fullName evidence="2">HMA domain-containing protein</fullName>
    </recommendedName>
</protein>
<organism evidence="3 4">
    <name type="scientific">Methanocella arvoryzae (strain DSM 22066 / NBRC 105507 / MRE50)</name>
    <dbReference type="NCBI Taxonomy" id="351160"/>
    <lineage>
        <taxon>Archaea</taxon>
        <taxon>Methanobacteriati</taxon>
        <taxon>Methanobacteriota</taxon>
        <taxon>Stenosarchaea group</taxon>
        <taxon>Methanomicrobia</taxon>
        <taxon>Methanocellales</taxon>
        <taxon>Methanocellaceae</taxon>
        <taxon>Methanocella</taxon>
    </lineage>
</organism>
<dbReference type="SUPFAM" id="SSF55008">
    <property type="entry name" value="HMA, heavy metal-associated domain"/>
    <property type="match status" value="1"/>
</dbReference>
<dbReference type="InterPro" id="IPR036163">
    <property type="entry name" value="HMA_dom_sf"/>
</dbReference>
<dbReference type="STRING" id="351160.RCIX1788"/>
<dbReference type="PROSITE" id="PS01047">
    <property type="entry name" value="HMA_1"/>
    <property type="match status" value="1"/>
</dbReference>
<keyword evidence="1" id="KW-0479">Metal-binding</keyword>
<dbReference type="PRINTS" id="PR00942">
    <property type="entry name" value="CUATPASEI"/>
</dbReference>
<dbReference type="OrthoDB" id="146688at2157"/>
<dbReference type="GO" id="GO:0046872">
    <property type="term" value="F:metal ion binding"/>
    <property type="evidence" value="ECO:0007669"/>
    <property type="project" value="UniProtKB-KW"/>
</dbReference>
<evidence type="ECO:0000256" key="1">
    <source>
        <dbReference type="ARBA" id="ARBA00022723"/>
    </source>
</evidence>
<dbReference type="InterPro" id="IPR006121">
    <property type="entry name" value="HMA_dom"/>
</dbReference>
<accession>Q0W3Q4</accession>
<evidence type="ECO:0000313" key="3">
    <source>
        <dbReference type="EMBL" id="CAJ36989.1"/>
    </source>
</evidence>
<dbReference type="GeneID" id="5143941"/>
<proteinExistence type="predicted"/>